<name>A0A193SGW3_KLEPN</name>
<protein>
    <submittedName>
        <fullName evidence="8">Flippase</fullName>
    </submittedName>
</protein>
<dbReference type="PANTHER" id="PTHR30250">
    <property type="entry name" value="PST FAMILY PREDICTED COLANIC ACID TRANSPORTER"/>
    <property type="match status" value="1"/>
</dbReference>
<evidence type="ECO:0000256" key="6">
    <source>
        <dbReference type="ARBA" id="ARBA00023136"/>
    </source>
</evidence>
<dbReference type="Pfam" id="PF13440">
    <property type="entry name" value="Polysacc_synt_3"/>
    <property type="match status" value="1"/>
</dbReference>
<sequence length="486" mass="54605">MKPSKKNKDVGVVSGTIWSILDNATSQIITFVIFIILARFLNAEIYGVLAISVLVIQFFRNVIFDSISTSIVRKEKPNKVDYNTAFWSCVLFSLPAFLIVLAIAPLIQTLMGIKDLAFVIRWTALTILLTGVARTFEIWLTHNLMFKQLAIRSIISIIIGGLIGIYLAYKGYGVISLMAQQVVTILVSLIVLVFTTPWKPGISVSRASFKEMFNYGKHVSLGGVTNFANQNSDIFFISYFLGATPAGLYSVGKKLVNTFTTVLSSAFMRVSLPAFARVKSDGDKLRNHYLNATYFTILLTAPVFFGLSAVSYDVTFLVFGEKWIDAAPIMSIVSFVGCLVSIGYYNHNIMFACDKPQWQSRLTLCYAITNIIFFIIFVRFGIIATAIAFTLRTVLMYPLSVWCAITLINVKWTTYIRSIIYPLISASIMLFCVLLFNKYFNYEPSWLMLIVKVVIGALIYGASILLFLPQSDKSRVADFYQFIRNR</sequence>
<feature type="transmembrane region" description="Helical" evidence="7">
    <location>
        <begin position="419"/>
        <end position="440"/>
    </location>
</feature>
<dbReference type="CDD" id="cd13127">
    <property type="entry name" value="MATE_tuaB_like"/>
    <property type="match status" value="1"/>
</dbReference>
<feature type="transmembrane region" description="Helical" evidence="7">
    <location>
        <begin position="366"/>
        <end position="389"/>
    </location>
</feature>
<dbReference type="GO" id="GO:0005886">
    <property type="term" value="C:plasma membrane"/>
    <property type="evidence" value="ECO:0007669"/>
    <property type="project" value="UniProtKB-SubCell"/>
</dbReference>
<reference evidence="8" key="1">
    <citation type="submission" date="2016-02" db="EMBL/GenBank/DDBJ databases">
        <authorList>
            <person name="Wen L."/>
            <person name="He K."/>
            <person name="Yang H."/>
        </authorList>
    </citation>
    <scope>NUCLEOTIDE SEQUENCE</scope>
    <source>
        <strain evidence="8">K263An</strain>
    </source>
</reference>
<comment type="subcellular location">
    <subcellularLocation>
        <location evidence="1">Cell membrane</location>
        <topology evidence="1">Multi-pass membrane protein</topology>
    </subcellularLocation>
</comment>
<feature type="transmembrane region" description="Helical" evidence="7">
    <location>
        <begin position="149"/>
        <end position="169"/>
    </location>
</feature>
<feature type="transmembrane region" description="Helical" evidence="7">
    <location>
        <begin position="119"/>
        <end position="137"/>
    </location>
</feature>
<feature type="transmembrane region" description="Helical" evidence="7">
    <location>
        <begin position="288"/>
        <end position="307"/>
    </location>
</feature>
<evidence type="ECO:0000256" key="1">
    <source>
        <dbReference type="ARBA" id="ARBA00004651"/>
    </source>
</evidence>
<dbReference type="AlphaFoldDB" id="A0A193SGW3"/>
<feature type="transmembrane region" description="Helical" evidence="7">
    <location>
        <begin position="43"/>
        <end position="63"/>
    </location>
</feature>
<feature type="transmembrane region" description="Helical" evidence="7">
    <location>
        <begin position="327"/>
        <end position="345"/>
    </location>
</feature>
<dbReference type="EMBL" id="LT174585">
    <property type="protein sequence ID" value="CZQ25044.1"/>
    <property type="molecule type" value="Genomic_DNA"/>
</dbReference>
<keyword evidence="3" id="KW-1003">Cell membrane</keyword>
<feature type="transmembrane region" description="Helical" evidence="7">
    <location>
        <begin position="12"/>
        <end position="37"/>
    </location>
</feature>
<feature type="transmembrane region" description="Helical" evidence="7">
    <location>
        <begin position="395"/>
        <end position="412"/>
    </location>
</feature>
<keyword evidence="4 7" id="KW-0812">Transmembrane</keyword>
<accession>A0A193SGW3</accession>
<dbReference type="PANTHER" id="PTHR30250:SF10">
    <property type="entry name" value="LIPOPOLYSACCHARIDE BIOSYNTHESIS PROTEIN WZXC"/>
    <property type="match status" value="1"/>
</dbReference>
<dbReference type="InterPro" id="IPR050833">
    <property type="entry name" value="Poly_Biosynth_Transport"/>
</dbReference>
<keyword evidence="5 7" id="KW-1133">Transmembrane helix</keyword>
<evidence type="ECO:0000256" key="2">
    <source>
        <dbReference type="ARBA" id="ARBA00007430"/>
    </source>
</evidence>
<organism evidence="8">
    <name type="scientific">Klebsiella pneumoniae</name>
    <dbReference type="NCBI Taxonomy" id="573"/>
    <lineage>
        <taxon>Bacteria</taxon>
        <taxon>Pseudomonadati</taxon>
        <taxon>Pseudomonadota</taxon>
        <taxon>Gammaproteobacteria</taxon>
        <taxon>Enterobacterales</taxon>
        <taxon>Enterobacteriaceae</taxon>
        <taxon>Klebsiella/Raoultella group</taxon>
        <taxon>Klebsiella</taxon>
        <taxon>Klebsiella pneumoniae complex</taxon>
    </lineage>
</organism>
<evidence type="ECO:0000256" key="5">
    <source>
        <dbReference type="ARBA" id="ARBA00022989"/>
    </source>
</evidence>
<comment type="similarity">
    <text evidence="2">Belongs to the polysaccharide synthase family.</text>
</comment>
<gene>
    <name evidence="8" type="primary">wzx</name>
</gene>
<keyword evidence="6 7" id="KW-0472">Membrane</keyword>
<feature type="transmembrane region" description="Helical" evidence="7">
    <location>
        <begin position="175"/>
        <end position="196"/>
    </location>
</feature>
<dbReference type="PATRIC" id="fig|573.1649.peg.2673"/>
<evidence type="ECO:0000313" key="8">
    <source>
        <dbReference type="EMBL" id="CZQ25044.1"/>
    </source>
</evidence>
<reference evidence="8" key="2">
    <citation type="submission" date="2016-06" db="EMBL/GenBank/DDBJ databases">
        <title>Towards a vaccine: An investigation of Klebsiella pneumoniae surface antigens.</title>
        <authorList>
            <person name="Follador R."/>
            <person name="Heinz E."/>
            <person name="Wyres K.L."/>
            <person name="Ellington M.J."/>
            <person name="Kowarik M."/>
            <person name="Holt K.E."/>
            <person name="Thomson N.R."/>
        </authorList>
    </citation>
    <scope>NUCLEOTIDE SEQUENCE</scope>
    <source>
        <strain evidence="8">K263An</strain>
    </source>
</reference>
<proteinExistence type="inferred from homology"/>
<evidence type="ECO:0000256" key="4">
    <source>
        <dbReference type="ARBA" id="ARBA00022692"/>
    </source>
</evidence>
<feature type="transmembrane region" description="Helical" evidence="7">
    <location>
        <begin position="446"/>
        <end position="468"/>
    </location>
</feature>
<dbReference type="RefSeq" id="WP_023316131.1">
    <property type="nucleotide sequence ID" value="NZ_CAAGUJ010000007.1"/>
</dbReference>
<evidence type="ECO:0000256" key="3">
    <source>
        <dbReference type="ARBA" id="ARBA00022475"/>
    </source>
</evidence>
<feature type="transmembrane region" description="Helical" evidence="7">
    <location>
        <begin position="84"/>
        <end position="107"/>
    </location>
</feature>
<evidence type="ECO:0000256" key="7">
    <source>
        <dbReference type="SAM" id="Phobius"/>
    </source>
</evidence>